<protein>
    <submittedName>
        <fullName evidence="8">Fc receptor-like protein 6</fullName>
    </submittedName>
</protein>
<keyword evidence="2" id="KW-1015">Disulfide bond</keyword>
<accession>A0ABM5C2Y2</accession>
<dbReference type="InterPro" id="IPR003598">
    <property type="entry name" value="Ig_sub2"/>
</dbReference>
<dbReference type="InterPro" id="IPR050488">
    <property type="entry name" value="Ig_Fc_receptor"/>
</dbReference>
<feature type="region of interest" description="Disordered" evidence="3">
    <location>
        <begin position="496"/>
        <end position="521"/>
    </location>
</feature>
<dbReference type="InterPro" id="IPR036179">
    <property type="entry name" value="Ig-like_dom_sf"/>
</dbReference>
<feature type="domain" description="Ig-like" evidence="6">
    <location>
        <begin position="19"/>
        <end position="101"/>
    </location>
</feature>
<dbReference type="SMART" id="SM00408">
    <property type="entry name" value="IGc2"/>
    <property type="match status" value="3"/>
</dbReference>
<evidence type="ECO:0000313" key="8">
    <source>
        <dbReference type="RefSeq" id="XP_072803012.1"/>
    </source>
</evidence>
<dbReference type="PANTHER" id="PTHR11481">
    <property type="entry name" value="IMMUNOGLOBULIN FC RECEPTOR"/>
    <property type="match status" value="1"/>
</dbReference>
<feature type="compositionally biased region" description="Basic and acidic residues" evidence="3">
    <location>
        <begin position="507"/>
        <end position="521"/>
    </location>
</feature>
<proteinExistence type="predicted"/>
<dbReference type="InterPro" id="IPR013783">
    <property type="entry name" value="Ig-like_fold"/>
</dbReference>
<evidence type="ECO:0000259" key="6">
    <source>
        <dbReference type="PROSITE" id="PS50835"/>
    </source>
</evidence>
<evidence type="ECO:0000256" key="2">
    <source>
        <dbReference type="ARBA" id="ARBA00023157"/>
    </source>
</evidence>
<feature type="domain" description="Ig-like" evidence="6">
    <location>
        <begin position="214"/>
        <end position="300"/>
    </location>
</feature>
<dbReference type="Pfam" id="PF13895">
    <property type="entry name" value="Ig_2"/>
    <property type="match status" value="3"/>
</dbReference>
<organism evidence="7 8">
    <name type="scientific">Vicugna pacos</name>
    <name type="common">Alpaca</name>
    <name type="synonym">Lama pacos</name>
    <dbReference type="NCBI Taxonomy" id="30538"/>
    <lineage>
        <taxon>Eukaryota</taxon>
        <taxon>Metazoa</taxon>
        <taxon>Chordata</taxon>
        <taxon>Craniata</taxon>
        <taxon>Vertebrata</taxon>
        <taxon>Euteleostomi</taxon>
        <taxon>Mammalia</taxon>
        <taxon>Eutheria</taxon>
        <taxon>Laurasiatheria</taxon>
        <taxon>Artiodactyla</taxon>
        <taxon>Tylopoda</taxon>
        <taxon>Camelidae</taxon>
        <taxon>Vicugna</taxon>
    </lineage>
</organism>
<evidence type="ECO:0000256" key="5">
    <source>
        <dbReference type="SAM" id="SignalP"/>
    </source>
</evidence>
<dbReference type="Proteomes" id="UP001652581">
    <property type="component" value="Chromosome 21"/>
</dbReference>
<gene>
    <name evidence="8" type="primary">LOC102541276</name>
</gene>
<keyword evidence="4" id="KW-1133">Transmembrane helix</keyword>
<keyword evidence="4" id="KW-0472">Membrane</keyword>
<feature type="chain" id="PRO_5046531317" evidence="5">
    <location>
        <begin position="25"/>
        <end position="521"/>
    </location>
</feature>
<dbReference type="SUPFAM" id="SSF48726">
    <property type="entry name" value="Immunoglobulin"/>
    <property type="match status" value="3"/>
</dbReference>
<dbReference type="InterPro" id="IPR003599">
    <property type="entry name" value="Ig_sub"/>
</dbReference>
<evidence type="ECO:0000313" key="7">
    <source>
        <dbReference type="Proteomes" id="UP001652581"/>
    </source>
</evidence>
<dbReference type="PROSITE" id="PS50835">
    <property type="entry name" value="IG_LIKE"/>
    <property type="match status" value="3"/>
</dbReference>
<dbReference type="GeneID" id="102541276"/>
<dbReference type="SMART" id="SM00409">
    <property type="entry name" value="IG"/>
    <property type="match status" value="3"/>
</dbReference>
<keyword evidence="4" id="KW-0812">Transmembrane</keyword>
<name>A0ABM5C2Y2_VICPA</name>
<keyword evidence="1 5" id="KW-0732">Signal</keyword>
<keyword evidence="7" id="KW-1185">Reference proteome</keyword>
<evidence type="ECO:0000256" key="1">
    <source>
        <dbReference type="ARBA" id="ARBA00022729"/>
    </source>
</evidence>
<dbReference type="PANTHER" id="PTHR11481:SF62">
    <property type="entry name" value="FC RECEPTOR-LIKE PROTEIN 6"/>
    <property type="match status" value="1"/>
</dbReference>
<dbReference type="InterPro" id="IPR007110">
    <property type="entry name" value="Ig-like_dom"/>
</dbReference>
<dbReference type="Gene3D" id="2.60.40.10">
    <property type="entry name" value="Immunoglobulins"/>
    <property type="match status" value="3"/>
</dbReference>
<evidence type="ECO:0000256" key="4">
    <source>
        <dbReference type="SAM" id="Phobius"/>
    </source>
</evidence>
<dbReference type="RefSeq" id="XP_072803012.1">
    <property type="nucleotide sequence ID" value="XM_072946911.1"/>
</dbReference>
<dbReference type="CDD" id="cd00096">
    <property type="entry name" value="Ig"/>
    <property type="match status" value="1"/>
</dbReference>
<reference evidence="8" key="1">
    <citation type="submission" date="2025-08" db="UniProtKB">
        <authorList>
            <consortium name="RefSeq"/>
        </authorList>
    </citation>
    <scope>IDENTIFICATION</scope>
</reference>
<sequence length="521" mass="56923">MLPSWGPMLLWTAVLLLVPCIGETAWLKLQVWPNPVFEGDVLTLQCSGERNAALSRVHFFRDGKPFHFSKDNQLLSMGTATVKSSGRYSCAGQVTSGRHVNKRASGTVMVQVQELFPPPVLSAIPSHEPREGSPVTLRCQTKLHPKRLASGLLLSFHKEDHTLQDRGLHPELCIPAAQEGDSGRYWCEAAPEGGGVQKQSPWLEIRVWAPVSSPLLTLRPRPTGLAVGYGVELLCEAQRGSPPILYSFYLNGEMLGNHTALRGGAASFLFLVKSEQDAGNYTCKAENRVSEETSKPETLSVVGPRVLSAPTSTRNWLLPWLPASLLGGTVIAAALLGYFRPWRKNAHFENGEDAGVVYTAVRTTPKQSEGITTTIITVTTIITLPTTITLAITITLTTIITMTTTFTPTTTFTTTTTIPSFITTVTTNTPEPWFSHPNIEGEGSQEVKGGAAFPSWADLLLEEDSQQGAMPAESSQQEEDFSVIYAEVRCLQLREVPAQGLNRSSRTHQDPTGDYEEVLRQ</sequence>
<feature type="signal peptide" evidence="5">
    <location>
        <begin position="1"/>
        <end position="24"/>
    </location>
</feature>
<feature type="domain" description="Ig-like" evidence="6">
    <location>
        <begin position="118"/>
        <end position="189"/>
    </location>
</feature>
<feature type="transmembrane region" description="Helical" evidence="4">
    <location>
        <begin position="316"/>
        <end position="339"/>
    </location>
</feature>
<evidence type="ECO:0000256" key="3">
    <source>
        <dbReference type="SAM" id="MobiDB-lite"/>
    </source>
</evidence>